<dbReference type="AlphaFoldDB" id="A0AAN9MWH1"/>
<reference evidence="1 2" key="1">
    <citation type="submission" date="2024-01" db="EMBL/GenBank/DDBJ databases">
        <title>The genomes of 5 underutilized Papilionoideae crops provide insights into root nodulation and disease resistanc.</title>
        <authorList>
            <person name="Jiang F."/>
        </authorList>
    </citation>
    <scope>NUCLEOTIDE SEQUENCE [LARGE SCALE GENOMIC DNA]</scope>
    <source>
        <strain evidence="1">LVBAO_FW01</strain>
        <tissue evidence="1">Leaves</tissue>
    </source>
</reference>
<dbReference type="InterPro" id="IPR027417">
    <property type="entry name" value="P-loop_NTPase"/>
</dbReference>
<evidence type="ECO:0000313" key="2">
    <source>
        <dbReference type="Proteomes" id="UP001367508"/>
    </source>
</evidence>
<name>A0AAN9MWH1_CANGL</name>
<organism evidence="1 2">
    <name type="scientific">Canavalia gladiata</name>
    <name type="common">Sword bean</name>
    <name type="synonym">Dolichos gladiatus</name>
    <dbReference type="NCBI Taxonomy" id="3824"/>
    <lineage>
        <taxon>Eukaryota</taxon>
        <taxon>Viridiplantae</taxon>
        <taxon>Streptophyta</taxon>
        <taxon>Embryophyta</taxon>
        <taxon>Tracheophyta</taxon>
        <taxon>Spermatophyta</taxon>
        <taxon>Magnoliopsida</taxon>
        <taxon>eudicotyledons</taxon>
        <taxon>Gunneridae</taxon>
        <taxon>Pentapetalae</taxon>
        <taxon>rosids</taxon>
        <taxon>fabids</taxon>
        <taxon>Fabales</taxon>
        <taxon>Fabaceae</taxon>
        <taxon>Papilionoideae</taxon>
        <taxon>50 kb inversion clade</taxon>
        <taxon>NPAAA clade</taxon>
        <taxon>indigoferoid/millettioid clade</taxon>
        <taxon>Phaseoleae</taxon>
        <taxon>Canavalia</taxon>
    </lineage>
</organism>
<accession>A0AAN9MWH1</accession>
<proteinExistence type="predicted"/>
<comment type="caution">
    <text evidence="1">The sequence shown here is derived from an EMBL/GenBank/DDBJ whole genome shotgun (WGS) entry which is preliminary data.</text>
</comment>
<gene>
    <name evidence="1" type="ORF">VNO77_03289</name>
</gene>
<evidence type="ECO:0000313" key="1">
    <source>
        <dbReference type="EMBL" id="KAK7361241.1"/>
    </source>
</evidence>
<sequence>MVVSHGMVEGMGVTMGEEVGFKAIFIVPSNGSPGTLHPVEIFYAREPEKDHLETAIRIVVQVHMCESPGDILESKK</sequence>
<dbReference type="EMBL" id="JAYMYQ010000001">
    <property type="protein sequence ID" value="KAK7361241.1"/>
    <property type="molecule type" value="Genomic_DNA"/>
</dbReference>
<dbReference type="Gene3D" id="3.40.50.300">
    <property type="entry name" value="P-loop containing nucleotide triphosphate hydrolases"/>
    <property type="match status" value="1"/>
</dbReference>
<protein>
    <submittedName>
        <fullName evidence="1">Uncharacterized protein</fullName>
    </submittedName>
</protein>
<keyword evidence="2" id="KW-1185">Reference proteome</keyword>
<dbReference type="Proteomes" id="UP001367508">
    <property type="component" value="Unassembled WGS sequence"/>
</dbReference>